<name>A0A2Z5QY23_9MICC</name>
<accession>A0A2Z5QY23</accession>
<gene>
    <name evidence="1" type="ORF">RA11412_1066</name>
</gene>
<protein>
    <submittedName>
        <fullName evidence="1">Fructose-1,6-bisphosphatase</fullName>
    </submittedName>
</protein>
<dbReference type="EMBL" id="AP017895">
    <property type="protein sequence ID" value="BAV87365.1"/>
    <property type="molecule type" value="Genomic_DNA"/>
</dbReference>
<dbReference type="AlphaFoldDB" id="A0A2Z5QY23"/>
<organism evidence="1 2">
    <name type="scientific">Rothia aeria</name>
    <dbReference type="NCBI Taxonomy" id="172042"/>
    <lineage>
        <taxon>Bacteria</taxon>
        <taxon>Bacillati</taxon>
        <taxon>Actinomycetota</taxon>
        <taxon>Actinomycetes</taxon>
        <taxon>Micrococcales</taxon>
        <taxon>Micrococcaceae</taxon>
        <taxon>Rothia</taxon>
    </lineage>
</organism>
<keyword evidence="2" id="KW-1185">Reference proteome</keyword>
<evidence type="ECO:0000313" key="2">
    <source>
        <dbReference type="Proteomes" id="UP000250241"/>
    </source>
</evidence>
<reference evidence="1 2" key="1">
    <citation type="submission" date="2016-10" db="EMBL/GenBank/DDBJ databases">
        <title>Genome sequence of Rothia aeria strain JCM11412.</title>
        <authorList>
            <person name="Nambu T."/>
        </authorList>
    </citation>
    <scope>NUCLEOTIDE SEQUENCE [LARGE SCALE GENOMIC DNA]</scope>
    <source>
        <strain evidence="1 2">JCM 11412</strain>
    </source>
</reference>
<dbReference type="UniPathway" id="UPA00138"/>
<dbReference type="Proteomes" id="UP000250241">
    <property type="component" value="Chromosome"/>
</dbReference>
<dbReference type="GO" id="GO:0006094">
    <property type="term" value="P:gluconeogenesis"/>
    <property type="evidence" value="ECO:0007669"/>
    <property type="project" value="UniProtKB-UniPathway"/>
</dbReference>
<evidence type="ECO:0000313" key="1">
    <source>
        <dbReference type="EMBL" id="BAV87365.1"/>
    </source>
</evidence>
<proteinExistence type="predicted"/>
<dbReference type="Gene3D" id="3.30.540.10">
    <property type="entry name" value="Fructose-1,6-Bisphosphatase, subunit A, domain 1"/>
    <property type="match status" value="1"/>
</dbReference>
<sequence length="54" mass="5742">MTENNNNHGSRNLALELVRATEAAAIAAGPWVGQEIRTPQTAPQWTQCATASPP</sequence>
<dbReference type="KEGG" id="raj:RA11412_1066"/>